<accession>A0AAJ7CCI8</accession>
<name>A0AAJ7CCI8_CEPCN</name>
<feature type="region of interest" description="Disordered" evidence="4">
    <location>
        <begin position="1117"/>
        <end position="1136"/>
    </location>
</feature>
<dbReference type="GO" id="GO:0003714">
    <property type="term" value="F:transcription corepressor activity"/>
    <property type="evidence" value="ECO:0007669"/>
    <property type="project" value="TreeGrafter"/>
</dbReference>
<sequence>MSSTVFDSFTKLTREKVQERLNGAGTLLKYMSQKNTEEDKVKELKYALKRLVRGLGSSREFARKGFYSAFTVYLSMNSDIEVSKIMEIVESELSTVNSNTKSENADINMGRILACGALIRSKVLIKLTSDEQLKVLECLIKAGNQRSYLSFVSVSFILDFAIQLDEVAFKTILWPLLQTELGKSWSDQTLDTFYALLVVKEKFPSVVKNKFLRQYLGNEHIISSDSMKDVVTLLSDIPRFNCYQHPVYEIFCKKLCETQYVVEFWTGIDQRFIKPSKSIERLAIKILTLLLSNIKDKSILPSLLSTHFLQHMLKRFSGCKRSKTDEIAIAFKEVFTVLINILNDKEIKSKTSIGVLKKLLFYPGDLMIEKITSTKIIQMITANLNTEGVKKLSKLYRDIAVNAKPKENSAGMEHWTNAERAYAAQMLTRLLGHSVMSSDHDWRLEQLQFLFSIGLCESPNIGTELAPQFKDTFYRALDHKLPKLSDLRDILSALVRYIDEELFLKNALTLRAPLTDSVKNVWKDTMILIKKLEKDSKNEAAAAIFHTLDLHMALQLFTESEMAVSCIKELDSCYERLSKKRSKKTKKTEIEDNNEPEWVEVVVDLLLSLLSRNNHLLRSLVGCVFPHMCTFLTASSIHQILDVLDVKNVKGPLTSNKGDNDDDEDDNDDSDDDNDEYEEDSSVEESGPNENGRVEDDHDDSDEDHDDKDSDSDDDDDSEAENGKEDLNDSDLDMNENDAVTDRLRMAVRQALGDALVQSDEEDIDVDQIDDAEGKRLDESLAAAFRILRENRKNKSKKQEKSAETLTHFRIRAIDLLEVYLDSSPVMALALDMLVPLFALLEFCIKNPHEKPLENRVRACLKKLSSVKKFKNTDDVDELLFTDILKVLIEKGERSASVCQEMSDKLAECCTFLVRCIQQANISSDKIAEIYTENLIAFFRKRDCVLPAILFKSILQLRWDGNWKLAPILVDFSFDPEIRSFRRSQALEFLGIFFRNYRLIRSNEKHTEIRLKLEKKLYDSSITFLENLSISGVRENEHSTPDKSVKSIKDGSQKFASLLFALIHTIQPHHLPKVWNWKAFADALTKYRANVSLSTDAKSAYNKLAAQIGLPTNITKKKDKKECPAPTNGNLSDGEEAVGIVRQESLPKHNINSKDSEDTAKDLRKEEKKRRKIKSKQKNKQKLKKEARELRATVMADGFEPLNFSSAVLTNGNIVDSSDSMDGEHDVNGATGRNDRNPRNSHVKRSLPEDLEGATSKAKKKKKKDPGNKQ</sequence>
<feature type="compositionally biased region" description="Acidic residues" evidence="4">
    <location>
        <begin position="697"/>
        <end position="720"/>
    </location>
</feature>
<dbReference type="RefSeq" id="XP_015606625.1">
    <property type="nucleotide sequence ID" value="XM_015751139.2"/>
</dbReference>
<reference evidence="6" key="1">
    <citation type="submission" date="2025-08" db="UniProtKB">
        <authorList>
            <consortium name="RefSeq"/>
        </authorList>
    </citation>
    <scope>IDENTIFICATION</scope>
</reference>
<comment type="subcellular location">
    <subcellularLocation>
        <location evidence="1">Nucleus</location>
    </subcellularLocation>
</comment>
<dbReference type="GO" id="GO:0043565">
    <property type="term" value="F:sequence-specific DNA binding"/>
    <property type="evidence" value="ECO:0007669"/>
    <property type="project" value="TreeGrafter"/>
</dbReference>
<feature type="region of interest" description="Disordered" evidence="4">
    <location>
        <begin position="652"/>
        <end position="735"/>
    </location>
</feature>
<evidence type="ECO:0000256" key="2">
    <source>
        <dbReference type="ARBA" id="ARBA00006809"/>
    </source>
</evidence>
<dbReference type="InterPro" id="IPR016024">
    <property type="entry name" value="ARM-type_fold"/>
</dbReference>
<dbReference type="InterPro" id="IPR007015">
    <property type="entry name" value="DNA_pol_V/MYBBP1A"/>
</dbReference>
<feature type="region of interest" description="Disordered" evidence="4">
    <location>
        <begin position="1143"/>
        <end position="1186"/>
    </location>
</feature>
<dbReference type="AlphaFoldDB" id="A0AAJ7CCI8"/>
<evidence type="ECO:0000313" key="6">
    <source>
        <dbReference type="RefSeq" id="XP_015606625.1"/>
    </source>
</evidence>
<feature type="compositionally biased region" description="Acidic residues" evidence="4">
    <location>
        <begin position="660"/>
        <end position="683"/>
    </location>
</feature>
<dbReference type="PANTHER" id="PTHR13213:SF2">
    <property type="entry name" value="MYB-BINDING PROTEIN 1A"/>
    <property type="match status" value="1"/>
</dbReference>
<evidence type="ECO:0000256" key="3">
    <source>
        <dbReference type="ARBA" id="ARBA00023242"/>
    </source>
</evidence>
<keyword evidence="3" id="KW-0539">Nucleus</keyword>
<evidence type="ECO:0000313" key="5">
    <source>
        <dbReference type="Proteomes" id="UP000694920"/>
    </source>
</evidence>
<organism evidence="5 6">
    <name type="scientific">Cephus cinctus</name>
    <name type="common">Wheat stem sawfly</name>
    <dbReference type="NCBI Taxonomy" id="211228"/>
    <lineage>
        <taxon>Eukaryota</taxon>
        <taxon>Metazoa</taxon>
        <taxon>Ecdysozoa</taxon>
        <taxon>Arthropoda</taxon>
        <taxon>Hexapoda</taxon>
        <taxon>Insecta</taxon>
        <taxon>Pterygota</taxon>
        <taxon>Neoptera</taxon>
        <taxon>Endopterygota</taxon>
        <taxon>Hymenoptera</taxon>
        <taxon>Cephoidea</taxon>
        <taxon>Cephidae</taxon>
        <taxon>Cephus</taxon>
    </lineage>
</organism>
<dbReference type="GeneID" id="107273200"/>
<feature type="region of interest" description="Disordered" evidence="4">
    <location>
        <begin position="1214"/>
        <end position="1270"/>
    </location>
</feature>
<evidence type="ECO:0000256" key="4">
    <source>
        <dbReference type="SAM" id="MobiDB-lite"/>
    </source>
</evidence>
<feature type="compositionally biased region" description="Basic and acidic residues" evidence="4">
    <location>
        <begin position="1222"/>
        <end position="1238"/>
    </location>
</feature>
<dbReference type="KEGG" id="ccin:107273200"/>
<gene>
    <name evidence="6" type="primary">LOC107273200</name>
</gene>
<dbReference type="CTD" id="10514"/>
<keyword evidence="5" id="KW-1185">Reference proteome</keyword>
<dbReference type="GO" id="GO:0003723">
    <property type="term" value="F:RNA binding"/>
    <property type="evidence" value="ECO:0007669"/>
    <property type="project" value="TreeGrafter"/>
</dbReference>
<feature type="compositionally biased region" description="Basic and acidic residues" evidence="4">
    <location>
        <begin position="1152"/>
        <end position="1166"/>
    </location>
</feature>
<proteinExistence type="inferred from homology"/>
<dbReference type="Pfam" id="PF04931">
    <property type="entry name" value="DNA_pol_phi"/>
    <property type="match status" value="1"/>
</dbReference>
<dbReference type="GO" id="GO:0005730">
    <property type="term" value="C:nucleolus"/>
    <property type="evidence" value="ECO:0007669"/>
    <property type="project" value="InterPro"/>
</dbReference>
<dbReference type="Proteomes" id="UP000694920">
    <property type="component" value="Unplaced"/>
</dbReference>
<dbReference type="SUPFAM" id="SSF48371">
    <property type="entry name" value="ARM repeat"/>
    <property type="match status" value="1"/>
</dbReference>
<protein>
    <submittedName>
        <fullName evidence="6">DNA polymerase V</fullName>
    </submittedName>
</protein>
<comment type="similarity">
    <text evidence="2">Belongs to the MYBBP1A family.</text>
</comment>
<feature type="compositionally biased region" description="Basic residues" evidence="4">
    <location>
        <begin position="1167"/>
        <end position="1183"/>
    </location>
</feature>
<evidence type="ECO:0000256" key="1">
    <source>
        <dbReference type="ARBA" id="ARBA00004123"/>
    </source>
</evidence>
<dbReference type="PANTHER" id="PTHR13213">
    <property type="entry name" value="MYB-BINDING PROTEIN 1A FAMILY MEMBER"/>
    <property type="match status" value="1"/>
</dbReference>